<dbReference type="STRING" id="683124.SAMN05444337_1870"/>
<dbReference type="RefSeq" id="WP_072784319.1">
    <property type="nucleotide sequence ID" value="NZ_CP045292.1"/>
</dbReference>
<gene>
    <name evidence="1" type="ORF">SAMN05444337_1870</name>
</gene>
<evidence type="ECO:0000313" key="1">
    <source>
        <dbReference type="EMBL" id="SHJ37809.1"/>
    </source>
</evidence>
<dbReference type="InterPro" id="IPR011990">
    <property type="entry name" value="TPR-like_helical_dom_sf"/>
</dbReference>
<proteinExistence type="predicted"/>
<organism evidence="1 2">
    <name type="scientific">Flavobacterium haoranii</name>
    <dbReference type="NCBI Taxonomy" id="683124"/>
    <lineage>
        <taxon>Bacteria</taxon>
        <taxon>Pseudomonadati</taxon>
        <taxon>Bacteroidota</taxon>
        <taxon>Flavobacteriia</taxon>
        <taxon>Flavobacteriales</taxon>
        <taxon>Flavobacteriaceae</taxon>
        <taxon>Flavobacterium</taxon>
    </lineage>
</organism>
<dbReference type="Gene3D" id="1.25.40.390">
    <property type="match status" value="1"/>
</dbReference>
<dbReference type="Proteomes" id="UP000184232">
    <property type="component" value="Unassembled WGS sequence"/>
</dbReference>
<keyword evidence="2" id="KW-1185">Reference proteome</keyword>
<dbReference type="OrthoDB" id="725917at2"/>
<dbReference type="InterPro" id="IPR041662">
    <property type="entry name" value="SusD-like_2"/>
</dbReference>
<protein>
    <submittedName>
        <fullName evidence="1">Starch-binding associating with outer membrane</fullName>
    </submittedName>
</protein>
<dbReference type="SUPFAM" id="SSF48452">
    <property type="entry name" value="TPR-like"/>
    <property type="match status" value="1"/>
</dbReference>
<reference evidence="1 2" key="1">
    <citation type="submission" date="2016-11" db="EMBL/GenBank/DDBJ databases">
        <authorList>
            <person name="Jaros S."/>
            <person name="Januszkiewicz K."/>
            <person name="Wedrychowicz H."/>
        </authorList>
    </citation>
    <scope>NUCLEOTIDE SEQUENCE [LARGE SCALE GENOMIC DNA]</scope>
    <source>
        <strain evidence="1 2">DSM 22807</strain>
    </source>
</reference>
<dbReference type="AlphaFoldDB" id="A0A1M6ITX5"/>
<accession>A0A1M6ITX5</accession>
<dbReference type="PROSITE" id="PS51257">
    <property type="entry name" value="PROKAR_LIPOPROTEIN"/>
    <property type="match status" value="1"/>
</dbReference>
<name>A0A1M6ITX5_9FLAO</name>
<evidence type="ECO:0000313" key="2">
    <source>
        <dbReference type="Proteomes" id="UP000184232"/>
    </source>
</evidence>
<sequence>MKRIGLFFVTALAALTVSCDKDFESINQSPNDSQVTDPNLLLATTIISTQNVLYNAQVGGDMGLCWAQHWSKVQYNDEEKYIPRRALMNSVWTSMYASVIGEAKAAYTLAGDEGNTNLQGAALVMQANAFQILTDLYGPVPFDEVGIPTVFKPAYNSQEEVYDRILDLLDQAENLFASGSGDITVSADLLYGGDVAKWRKLAASLKLKALMRISKVRNVSTDVQALVNSGLLMSSNDDSAQLAYTASQPDANPIYETIVFSTRNEYKVSSVLVDKLNSLFDFDRLEVFAQVNNSGAYVGNVPGTENSGSYNNFSSPGEFYLDPELPGVMLSYAQVEFYLAEAANEGIISGGLAEAKIHYNKGIAANFSFNGLSVSPAYLSNSVVDFNTQADAREKIGTQMWLALYGQGIEAWTEWRRTGYPALSPVANAAISAIPRRFYYSTDEQNFNQASYAAAVATLDQGDTMLSKVWWMN</sequence>
<dbReference type="EMBL" id="FQZH01000003">
    <property type="protein sequence ID" value="SHJ37809.1"/>
    <property type="molecule type" value="Genomic_DNA"/>
</dbReference>
<dbReference type="Pfam" id="PF12771">
    <property type="entry name" value="SusD-like_2"/>
    <property type="match status" value="1"/>
</dbReference>